<name>A0A1G1T0S2_9BACT</name>
<sequence length="142" mass="14573">MKIMATDNTDYSDKLTTSENEHRRTQQQVANSGNNAARPENVGGVSVQQQGGGELTSSPDSDGTHGGNRGGTHETAPSAEGSSNRGDQPGADQKNQGGGSDAEKADQTKNTTAYNSEYSNARSAPSSANDGGKMGDADNPAE</sequence>
<protein>
    <submittedName>
        <fullName evidence="2">Uncharacterized protein</fullName>
    </submittedName>
</protein>
<accession>A0A1G1T0S2</accession>
<comment type="caution">
    <text evidence="2">The sequence shown here is derived from an EMBL/GenBank/DDBJ whole genome shotgun (WGS) entry which is preliminary data.</text>
</comment>
<feature type="compositionally biased region" description="Polar residues" evidence="1">
    <location>
        <begin position="108"/>
        <end position="129"/>
    </location>
</feature>
<organism evidence="2 3">
    <name type="scientific">Hymenobacter glacialis</name>
    <dbReference type="NCBI Taxonomy" id="1908236"/>
    <lineage>
        <taxon>Bacteria</taxon>
        <taxon>Pseudomonadati</taxon>
        <taxon>Bacteroidota</taxon>
        <taxon>Cytophagia</taxon>
        <taxon>Cytophagales</taxon>
        <taxon>Hymenobacteraceae</taxon>
        <taxon>Hymenobacter</taxon>
    </lineage>
</organism>
<evidence type="ECO:0000313" key="3">
    <source>
        <dbReference type="Proteomes" id="UP000177791"/>
    </source>
</evidence>
<dbReference type="EMBL" id="MDZC01000071">
    <property type="protein sequence ID" value="OGX84479.1"/>
    <property type="molecule type" value="Genomic_DNA"/>
</dbReference>
<reference evidence="2 3" key="1">
    <citation type="submission" date="2016-08" db="EMBL/GenBank/DDBJ databases">
        <title>Hymenobacter coccineus sp. nov., Hymenobacter lapidarius sp. nov. and Hymenobacter glacialis sp. nov., isolated from Antarctic soil.</title>
        <authorList>
            <person name="Sedlacek I."/>
            <person name="Kralova S."/>
            <person name="Kyrova K."/>
            <person name="Maslanova I."/>
            <person name="Stankova E."/>
            <person name="Vrbovska V."/>
            <person name="Nemec M."/>
            <person name="Bartak M."/>
            <person name="Svec P."/>
            <person name="Busse H.-J."/>
            <person name="Pantucek R."/>
        </authorList>
    </citation>
    <scope>NUCLEOTIDE SEQUENCE [LARGE SCALE GENOMIC DNA]</scope>
    <source>
        <strain evidence="2 3">CCM 8648</strain>
    </source>
</reference>
<proteinExistence type="predicted"/>
<feature type="compositionally biased region" description="Polar residues" evidence="1">
    <location>
        <begin position="1"/>
        <end position="18"/>
    </location>
</feature>
<gene>
    <name evidence="2" type="ORF">BEN48_16015</name>
</gene>
<dbReference type="Proteomes" id="UP000177791">
    <property type="component" value="Unassembled WGS sequence"/>
</dbReference>
<dbReference type="AlphaFoldDB" id="A0A1G1T0S2"/>
<evidence type="ECO:0000313" key="2">
    <source>
        <dbReference type="EMBL" id="OGX84479.1"/>
    </source>
</evidence>
<evidence type="ECO:0000256" key="1">
    <source>
        <dbReference type="SAM" id="MobiDB-lite"/>
    </source>
</evidence>
<keyword evidence="3" id="KW-1185">Reference proteome</keyword>
<feature type="region of interest" description="Disordered" evidence="1">
    <location>
        <begin position="1"/>
        <end position="142"/>
    </location>
</feature>
<feature type="compositionally biased region" description="Polar residues" evidence="1">
    <location>
        <begin position="26"/>
        <end position="35"/>
    </location>
</feature>